<dbReference type="InterPro" id="IPR001926">
    <property type="entry name" value="TrpB-like_PALP"/>
</dbReference>
<dbReference type="Pfam" id="PF00291">
    <property type="entry name" value="PALP"/>
    <property type="match status" value="1"/>
</dbReference>
<comment type="cofactor">
    <cofactor evidence="2">
        <name>pyridoxal 5'-phosphate</name>
        <dbReference type="ChEBI" id="CHEBI:597326"/>
    </cofactor>
</comment>
<evidence type="ECO:0000256" key="2">
    <source>
        <dbReference type="ARBA" id="ARBA00001933"/>
    </source>
</evidence>
<proteinExistence type="inferred from homology"/>
<evidence type="ECO:0000256" key="8">
    <source>
        <dbReference type="ARBA" id="ARBA00031427"/>
    </source>
</evidence>
<dbReference type="GO" id="GO:0006567">
    <property type="term" value="P:L-threonine catabolic process"/>
    <property type="evidence" value="ECO:0007669"/>
    <property type="project" value="InterPro"/>
</dbReference>
<evidence type="ECO:0000256" key="4">
    <source>
        <dbReference type="ARBA" id="ARBA00012096"/>
    </source>
</evidence>
<evidence type="ECO:0000259" key="9">
    <source>
        <dbReference type="PROSITE" id="PS51671"/>
    </source>
</evidence>
<evidence type="ECO:0000256" key="7">
    <source>
        <dbReference type="ARBA" id="ARBA00025527"/>
    </source>
</evidence>
<evidence type="ECO:0000256" key="3">
    <source>
        <dbReference type="ARBA" id="ARBA00010869"/>
    </source>
</evidence>
<sequence length="341" mass="35318">RGVITASAGNHAQGVALAARLFGIPATIVMPEHAPLTKVVSTRDLGAEVILHGATFDDAGAFAREQQQARGLTFVHAFEDPLVIAGQGTIGLEILSALPELNTLLVPIGGGGLISGIAIAVKALKPGVRIVGVQSAACAPVRASLAAGQVVTAPSAHTIADGIAVKRPGELTLRYIRELVDDVVEVSDDEIARGIAHCAQYARLVVEGAGAAGVAALLAGKVAVEPGDVVCAVLCGGNIDGNLLARVIEQVMVQQGRIVVLRLTVLDRPGQLAAVINHVAACGANIIDVIHRRAVWLAPLTRTGLELVLEVRDEAHGQAVMQRLADAGYHVERVRLGEWPS</sequence>
<accession>A0A2M8QAR6</accession>
<dbReference type="PANTHER" id="PTHR48078:SF6">
    <property type="entry name" value="L-THREONINE DEHYDRATASE CATABOLIC TDCB"/>
    <property type="match status" value="1"/>
</dbReference>
<dbReference type="GO" id="GO:0009097">
    <property type="term" value="P:isoleucine biosynthetic process"/>
    <property type="evidence" value="ECO:0007669"/>
    <property type="project" value="TreeGrafter"/>
</dbReference>
<evidence type="ECO:0000256" key="1">
    <source>
        <dbReference type="ARBA" id="ARBA00001274"/>
    </source>
</evidence>
<protein>
    <recommendedName>
        <fullName evidence="4">threonine ammonia-lyase</fullName>
        <ecNumber evidence="4">4.3.1.19</ecNumber>
    </recommendedName>
    <alternativeName>
        <fullName evidence="8">Threonine deaminase</fullName>
    </alternativeName>
</protein>
<dbReference type="PANTHER" id="PTHR48078">
    <property type="entry name" value="THREONINE DEHYDRATASE, MITOCHONDRIAL-RELATED"/>
    <property type="match status" value="1"/>
</dbReference>
<feature type="domain" description="ACT" evidence="9">
    <location>
        <begin position="260"/>
        <end position="339"/>
    </location>
</feature>
<name>A0A2M8QAR6_9CHLR</name>
<comment type="caution">
    <text evidence="10">The sequence shown here is derived from an EMBL/GenBank/DDBJ whole genome shotgun (WGS) entry which is preliminary data.</text>
</comment>
<dbReference type="InterPro" id="IPR005789">
    <property type="entry name" value="Thr_deHydtase_catblc"/>
</dbReference>
<keyword evidence="5" id="KW-0663">Pyridoxal phosphate</keyword>
<dbReference type="EC" id="4.3.1.19" evidence="4"/>
<dbReference type="EMBL" id="PGTN01000083">
    <property type="protein sequence ID" value="PJF46892.1"/>
    <property type="molecule type" value="Genomic_DNA"/>
</dbReference>
<dbReference type="InterPro" id="IPR002912">
    <property type="entry name" value="ACT_dom"/>
</dbReference>
<dbReference type="Gene3D" id="3.40.50.1100">
    <property type="match status" value="2"/>
</dbReference>
<dbReference type="GO" id="GO:0003941">
    <property type="term" value="F:L-serine ammonia-lyase activity"/>
    <property type="evidence" value="ECO:0007669"/>
    <property type="project" value="TreeGrafter"/>
</dbReference>
<comment type="function">
    <text evidence="7">Catalyzes the anaerobic formation of alpha-ketobutyrate and ammonia from threonine in a two-step reaction. The first step involved a dehydration of threonine and a production of enamine intermediates (aminocrotonate), which tautomerizes to its imine form (iminobutyrate). Both intermediates are unstable and short-lived. The second step is the nonenzymatic hydrolysis of the enamine/imine intermediates to form 2-ketobutyrate and free ammonia. In the low water environment of the cell, the second step is accelerated by RidA.</text>
</comment>
<evidence type="ECO:0000313" key="10">
    <source>
        <dbReference type="EMBL" id="PJF46892.1"/>
    </source>
</evidence>
<evidence type="ECO:0000313" key="11">
    <source>
        <dbReference type="Proteomes" id="UP000230790"/>
    </source>
</evidence>
<comment type="catalytic activity">
    <reaction evidence="1">
        <text>L-threonine = 2-oxobutanoate + NH4(+)</text>
        <dbReference type="Rhea" id="RHEA:22108"/>
        <dbReference type="ChEBI" id="CHEBI:16763"/>
        <dbReference type="ChEBI" id="CHEBI:28938"/>
        <dbReference type="ChEBI" id="CHEBI:57926"/>
        <dbReference type="EC" id="4.3.1.19"/>
    </reaction>
</comment>
<evidence type="ECO:0000256" key="6">
    <source>
        <dbReference type="ARBA" id="ARBA00023239"/>
    </source>
</evidence>
<dbReference type="InterPro" id="IPR050147">
    <property type="entry name" value="Ser/Thr_Dehydratase"/>
</dbReference>
<dbReference type="InterPro" id="IPR044561">
    <property type="entry name" value="ACT_ThrD-II-like"/>
</dbReference>
<dbReference type="FunFam" id="3.40.50.1100:FF:000005">
    <property type="entry name" value="Threonine dehydratase catabolic"/>
    <property type="match status" value="1"/>
</dbReference>
<dbReference type="Proteomes" id="UP000230790">
    <property type="component" value="Unassembled WGS sequence"/>
</dbReference>
<organism evidence="10 11">
    <name type="scientific">Candidatus Thermofonsia Clade 3 bacterium</name>
    <dbReference type="NCBI Taxonomy" id="2364212"/>
    <lineage>
        <taxon>Bacteria</taxon>
        <taxon>Bacillati</taxon>
        <taxon>Chloroflexota</taxon>
        <taxon>Candidatus Thermofontia</taxon>
        <taxon>Candidatus Thermofonsia Clade 3</taxon>
    </lineage>
</organism>
<dbReference type="AlphaFoldDB" id="A0A2M8QAR6"/>
<evidence type="ECO:0000256" key="5">
    <source>
        <dbReference type="ARBA" id="ARBA00022898"/>
    </source>
</evidence>
<dbReference type="GO" id="GO:0006565">
    <property type="term" value="P:L-serine catabolic process"/>
    <property type="evidence" value="ECO:0007669"/>
    <property type="project" value="TreeGrafter"/>
</dbReference>
<dbReference type="SUPFAM" id="SSF53686">
    <property type="entry name" value="Tryptophan synthase beta subunit-like PLP-dependent enzymes"/>
    <property type="match status" value="1"/>
</dbReference>
<gene>
    <name evidence="10" type="primary">ilvA</name>
    <name evidence="10" type="ORF">CUN48_11415</name>
</gene>
<reference evidence="10 11" key="1">
    <citation type="submission" date="2017-11" db="EMBL/GenBank/DDBJ databases">
        <title>Evolution of Phototrophy in the Chloroflexi Phylum Driven by Horizontal Gene Transfer.</title>
        <authorList>
            <person name="Ward L.M."/>
            <person name="Hemp J."/>
            <person name="Shih P.M."/>
            <person name="Mcglynn S.E."/>
            <person name="Fischer W."/>
        </authorList>
    </citation>
    <scope>NUCLEOTIDE SEQUENCE [LARGE SCALE GENOMIC DNA]</scope>
    <source>
        <strain evidence="10">JP3_7</strain>
    </source>
</reference>
<dbReference type="CDD" id="cd04886">
    <property type="entry name" value="ACT_ThrD-II-like"/>
    <property type="match status" value="1"/>
</dbReference>
<comment type="similarity">
    <text evidence="3">Belongs to the serine/threonine dehydratase family.</text>
</comment>
<dbReference type="GO" id="GO:0004794">
    <property type="term" value="F:threonine deaminase activity"/>
    <property type="evidence" value="ECO:0007669"/>
    <property type="project" value="UniProtKB-EC"/>
</dbReference>
<dbReference type="PROSITE" id="PS51671">
    <property type="entry name" value="ACT"/>
    <property type="match status" value="1"/>
</dbReference>
<feature type="non-terminal residue" evidence="10">
    <location>
        <position position="1"/>
    </location>
</feature>
<dbReference type="FunFam" id="3.40.50.1100:FF:000007">
    <property type="entry name" value="L-threonine dehydratase catabolic TdcB"/>
    <property type="match status" value="1"/>
</dbReference>
<dbReference type="NCBIfam" id="TIGR01127">
    <property type="entry name" value="ilvA_1Cterm"/>
    <property type="match status" value="1"/>
</dbReference>
<keyword evidence="6 10" id="KW-0456">Lyase</keyword>
<dbReference type="InterPro" id="IPR036052">
    <property type="entry name" value="TrpB-like_PALP_sf"/>
</dbReference>